<protein>
    <submittedName>
        <fullName evidence="3">G6957 protein</fullName>
    </submittedName>
</protein>
<evidence type="ECO:0000313" key="3">
    <source>
        <dbReference type="EMBL" id="CAL5224291.1"/>
    </source>
</evidence>
<gene>
    <name evidence="3" type="primary">g6957</name>
    <name evidence="3" type="ORF">VP750_LOCUS5950</name>
</gene>
<evidence type="ECO:0000256" key="1">
    <source>
        <dbReference type="ARBA" id="ARBA00006765"/>
    </source>
</evidence>
<feature type="compositionally biased region" description="Basic and acidic residues" evidence="2">
    <location>
        <begin position="37"/>
        <end position="58"/>
    </location>
</feature>
<dbReference type="Pfam" id="PF05042">
    <property type="entry name" value="Caleosin"/>
    <property type="match status" value="1"/>
</dbReference>
<evidence type="ECO:0000256" key="2">
    <source>
        <dbReference type="SAM" id="MobiDB-lite"/>
    </source>
</evidence>
<sequence length="255" mass="29215">MSPVATMNGRPSEIDGVITGIPEVPVTMMKPPPSEHFNKIKHPELPRANKAVSTEKPEGGNTASNRSVLQQHVDFFDTDHDGLIYPIDTFKGFHKIGFNPLLSFFAIFVIHGTFSYPTQPTWVPDPLFSLNTANMHRTKHGGDSETYDTEGRYNPEKFEEIFSKFDSSGKGGLYWKDMWAMIKHYRNVWDPTGWTAMFLEWGALWLIAADKEGFVSKETIRAQYDGSLWYRLAEREEETKHGRQQEREQRRAKAA</sequence>
<dbReference type="Gene3D" id="1.10.238.10">
    <property type="entry name" value="EF-hand"/>
    <property type="match status" value="1"/>
</dbReference>
<proteinExistence type="inferred from homology"/>
<dbReference type="EMBL" id="CAXHTA020000010">
    <property type="protein sequence ID" value="CAL5224291.1"/>
    <property type="molecule type" value="Genomic_DNA"/>
</dbReference>
<dbReference type="PANTHER" id="PTHR31495">
    <property type="entry name" value="PEROXYGENASE 3-RELATED"/>
    <property type="match status" value="1"/>
</dbReference>
<comment type="similarity">
    <text evidence="1">Belongs to the caleosin family.</text>
</comment>
<accession>A0ABP1FXU8</accession>
<comment type="caution">
    <text evidence="3">The sequence shown here is derived from an EMBL/GenBank/DDBJ whole genome shotgun (WGS) entry which is preliminary data.</text>
</comment>
<dbReference type="InterPro" id="IPR011992">
    <property type="entry name" value="EF-hand-dom_pair"/>
</dbReference>
<dbReference type="SUPFAM" id="SSF47473">
    <property type="entry name" value="EF-hand"/>
    <property type="match status" value="1"/>
</dbReference>
<dbReference type="InterPro" id="IPR007736">
    <property type="entry name" value="Caleosin-related"/>
</dbReference>
<evidence type="ECO:0000313" key="4">
    <source>
        <dbReference type="Proteomes" id="UP001497392"/>
    </source>
</evidence>
<name>A0ABP1FXU8_9CHLO</name>
<organism evidence="3 4">
    <name type="scientific">Coccomyxa viridis</name>
    <dbReference type="NCBI Taxonomy" id="1274662"/>
    <lineage>
        <taxon>Eukaryota</taxon>
        <taxon>Viridiplantae</taxon>
        <taxon>Chlorophyta</taxon>
        <taxon>core chlorophytes</taxon>
        <taxon>Trebouxiophyceae</taxon>
        <taxon>Trebouxiophyceae incertae sedis</taxon>
        <taxon>Coccomyxaceae</taxon>
        <taxon>Coccomyxa</taxon>
    </lineage>
</organism>
<keyword evidence="4" id="KW-1185">Reference proteome</keyword>
<reference evidence="3 4" key="1">
    <citation type="submission" date="2024-06" db="EMBL/GenBank/DDBJ databases">
        <authorList>
            <person name="Kraege A."/>
            <person name="Thomma B."/>
        </authorList>
    </citation>
    <scope>NUCLEOTIDE SEQUENCE [LARGE SCALE GENOMIC DNA]</scope>
</reference>
<dbReference type="Proteomes" id="UP001497392">
    <property type="component" value="Unassembled WGS sequence"/>
</dbReference>
<dbReference type="PANTHER" id="PTHR31495:SF0">
    <property type="entry name" value="BINDING PROTEIN CALEOSIN, PUTATIVE (AFU_ORTHOLOGUE AFUA_5G13750)-RELATED"/>
    <property type="match status" value="1"/>
</dbReference>
<feature type="region of interest" description="Disordered" evidence="2">
    <location>
        <begin position="37"/>
        <end position="65"/>
    </location>
</feature>